<proteinExistence type="predicted"/>
<reference evidence="1 2" key="1">
    <citation type="submission" date="2017-03" db="EMBL/GenBank/DDBJ databases">
        <title>An alternative strategy for trypanosome survival in the mammalian bloodstream revealed through genome and transcriptome analysis of the ubiquitous bovine parasite Trypanosoma (Megatrypanum) theileri.</title>
        <authorList>
            <person name="Kelly S."/>
            <person name="Ivens A."/>
            <person name="Mott A."/>
            <person name="O'Neill E."/>
            <person name="Emms D."/>
            <person name="Macleod O."/>
            <person name="Voorheis P."/>
            <person name="Matthews J."/>
            <person name="Matthews K."/>
            <person name="Carrington M."/>
        </authorList>
    </citation>
    <scope>NUCLEOTIDE SEQUENCE [LARGE SCALE GENOMIC DNA]</scope>
    <source>
        <strain evidence="1">Edinburgh</strain>
    </source>
</reference>
<sequence length="1117" mass="125704">MLPARRLRAILARGLHGVPGVRSPVLEPGTDLHDYLLKTYMQETKVNEELTDFFVSVSFLGIASHEDWLRLKKIFFDHISSLSCRTVNRIFALLVENNACGRLECVRIQNLLAKLDFSNSLRYHECLETLRNITNIGSRLSPEFIPKFLEIVPKLVKDSQTEALPTLSYVLGKILTSNENKSIPSEVRYSILNALFKRVESIDCMLLSQSEVVYLVWSLSAFCSSIVEIRPMFVSVSEILIMRGIHINEIKEANPRDLLLIISSLCPLISLSGVKNLLLPTKEDGLILPVTTEIFDSDVISKPFLRELVIKLDAVLSIFLQRISYGEIQNNISLLVVLEMITSSGATKLLKNAQVLLHLLIRNFLYEGYDVWFSIPRKCTVTSEGDLQQPLINFFAFDKEIGFLDLITTRLSVSILPSLSLRGLGKASIQEVIAVLEALVYGNISELMKKLYLEACIVKLPRFIRSTLQHDLSRIVDAVVKLGIDDPAINRTIQDRSQELGLKYQMISNERVNKNEGVHEHLKSYWGADVITLCVCEKALNFLGKNKNSKNELPELLKILNVQKGINSANETHCISIIRSLSKCHLPFREDDLYRTLVKSLFSRVGMINPLHVMLSLILDGIRIGISRDVLLDSLYWVGSKLAEKDLLTIEPIDVANYFIVAHELDVLNTVVHPCFIAVLRQENALNSFSSHIAGRLFAALCSFGIDDKELLEKLLKQVMPWSLQVTTQVEWLEKDWKTALTLVHALWSLSSEIVREPLLVIARILVPVMLQQNINDKTQKYSLFVAMTASTLLIIDDPSSISKEVVPKNSQIKILEDFLTLLVSLFSEDGMSLSLVRTSALLNSETMFSIVPRECSNIICFLVIAHTVQRLAQTENGLSKRFTPLGVSLWRYSLKYIEKTPIADDVLMTAVGFSIRFGASSQAFDRFMSTIMEKDIVVSMLTVCSVAYGLVRTGKRRSVATQFVAYFSQRNCLDDLPATALLYLLLFFTRDAEQVALGLTRSDMLVALVWSSLSLKIDRLPCTKELWKLIDSVPLVSAPSLLRLINEKGLIDKSSEMELLKPISSLLAWEPNAACGDAVTDFLRKVKISLENRLGDETALKTNAREIQKMISDRIH</sequence>
<protein>
    <submittedName>
        <fullName evidence="1">Uncharacterized protein</fullName>
    </submittedName>
</protein>
<evidence type="ECO:0000313" key="1">
    <source>
        <dbReference type="EMBL" id="ORC89185.1"/>
    </source>
</evidence>
<keyword evidence="2" id="KW-1185">Reference proteome</keyword>
<dbReference type="RefSeq" id="XP_028883251.1">
    <property type="nucleotide sequence ID" value="XM_029025405.1"/>
</dbReference>
<evidence type="ECO:0000313" key="2">
    <source>
        <dbReference type="Proteomes" id="UP000192257"/>
    </source>
</evidence>
<dbReference type="AlphaFoldDB" id="A0A1X0NWW4"/>
<name>A0A1X0NWW4_9TRYP</name>
<dbReference type="Proteomes" id="UP000192257">
    <property type="component" value="Unassembled WGS sequence"/>
</dbReference>
<dbReference type="EMBL" id="NBCO01000013">
    <property type="protein sequence ID" value="ORC89185.1"/>
    <property type="molecule type" value="Genomic_DNA"/>
</dbReference>
<dbReference type="GeneID" id="39985185"/>
<comment type="caution">
    <text evidence="1">The sequence shown here is derived from an EMBL/GenBank/DDBJ whole genome shotgun (WGS) entry which is preliminary data.</text>
</comment>
<gene>
    <name evidence="1" type="ORF">TM35_000131890</name>
</gene>
<accession>A0A1X0NWW4</accession>
<dbReference type="OrthoDB" id="248626at2759"/>
<organism evidence="1 2">
    <name type="scientific">Trypanosoma theileri</name>
    <dbReference type="NCBI Taxonomy" id="67003"/>
    <lineage>
        <taxon>Eukaryota</taxon>
        <taxon>Discoba</taxon>
        <taxon>Euglenozoa</taxon>
        <taxon>Kinetoplastea</taxon>
        <taxon>Metakinetoplastina</taxon>
        <taxon>Trypanosomatida</taxon>
        <taxon>Trypanosomatidae</taxon>
        <taxon>Trypanosoma</taxon>
    </lineage>
</organism>
<dbReference type="VEuPathDB" id="TriTrypDB:TM35_000131890"/>